<dbReference type="NCBIfam" id="TIGR01363">
    <property type="entry name" value="strep_his_triad"/>
    <property type="match status" value="1"/>
</dbReference>
<dbReference type="eggNOG" id="COG4886">
    <property type="taxonomic scope" value="Bacteria"/>
</dbReference>
<reference evidence="3" key="1">
    <citation type="submission" date="2009-09" db="EMBL/GenBank/DDBJ databases">
        <authorList>
            <consortium name="The Broad Institute Genome Sequencing Platform"/>
            <person name="Ward D."/>
            <person name="Feldgarden M."/>
            <person name="Earl A."/>
            <person name="Young S.K."/>
            <person name="Zeng Q."/>
            <person name="Koehrsen M."/>
            <person name="Alvarado L."/>
            <person name="Berlin A."/>
            <person name="Bochicchio J."/>
            <person name="Borenstein D."/>
            <person name="Chapman S.B."/>
            <person name="Chen Z."/>
            <person name="Engels R."/>
            <person name="Freedman E."/>
            <person name="Gellesch M."/>
            <person name="Goldberg J."/>
            <person name="Griggs A."/>
            <person name="Gujja S."/>
            <person name="Heilman E."/>
            <person name="Heiman D."/>
            <person name="Hepburn T."/>
            <person name="Howarth C."/>
            <person name="Jen D."/>
            <person name="Larson L."/>
            <person name="Lewis B."/>
            <person name="Mehta T."/>
            <person name="Park D."/>
            <person name="Pearson M."/>
            <person name="Roberts A."/>
            <person name="Saif S."/>
            <person name="Shea T."/>
            <person name="Shenoy N."/>
            <person name="Sisk P."/>
            <person name="Stolte C."/>
            <person name="Sykes S."/>
            <person name="Thomson T."/>
            <person name="Walk T."/>
            <person name="White J."/>
            <person name="Yandava C."/>
            <person name="Sibley C.D."/>
            <person name="Field T.R."/>
            <person name="Grinwis M."/>
            <person name="Eshaghurshan C.S."/>
            <person name="Surette M.G."/>
            <person name="Haas B."/>
            <person name="Nusbaum C."/>
            <person name="Birren B."/>
        </authorList>
    </citation>
    <scope>NUCLEOTIDE SEQUENCE [LARGE SCALE GENOMIC DNA]</scope>
    <source>
        <strain evidence="3">ATCC 700633</strain>
    </source>
</reference>
<dbReference type="PROSITE" id="PS51257">
    <property type="entry name" value="PROKAR_LIPOPROTEIN"/>
    <property type="match status" value="1"/>
</dbReference>
<feature type="region of interest" description="Disordered" evidence="1">
    <location>
        <begin position="429"/>
        <end position="510"/>
    </location>
</feature>
<dbReference type="EMBL" id="ACRF02000015">
    <property type="protein sequence ID" value="EEW93267.1"/>
    <property type="molecule type" value="Genomic_DNA"/>
</dbReference>
<dbReference type="Pfam" id="PF04270">
    <property type="entry name" value="Strep_his_triad"/>
    <property type="match status" value="7"/>
</dbReference>
<dbReference type="HOGENOM" id="CLU_282116_0_0_9"/>
<feature type="region of interest" description="Disordered" evidence="1">
    <location>
        <begin position="259"/>
        <end position="310"/>
    </location>
</feature>
<organism evidence="3 4">
    <name type="scientific">Granulicatella elegans ATCC 700633</name>
    <dbReference type="NCBI Taxonomy" id="626369"/>
    <lineage>
        <taxon>Bacteria</taxon>
        <taxon>Bacillati</taxon>
        <taxon>Bacillota</taxon>
        <taxon>Bacilli</taxon>
        <taxon>Lactobacillales</taxon>
        <taxon>Carnobacteriaceae</taxon>
        <taxon>Granulicatella</taxon>
    </lineage>
</organism>
<feature type="region of interest" description="Disordered" evidence="1">
    <location>
        <begin position="203"/>
        <end position="225"/>
    </location>
</feature>
<dbReference type="AlphaFoldDB" id="D0BJL4"/>
<dbReference type="Proteomes" id="UP000002939">
    <property type="component" value="Unassembled WGS sequence"/>
</dbReference>
<dbReference type="RefSeq" id="WP_006702422.1">
    <property type="nucleotide sequence ID" value="NZ_KI391971.1"/>
</dbReference>
<dbReference type="InterPro" id="IPR037228">
    <property type="entry name" value="PhtA_dom_sf"/>
</dbReference>
<protein>
    <submittedName>
        <fullName evidence="3">Histidine triad protein</fullName>
    </submittedName>
</protein>
<dbReference type="eggNOG" id="COG0803">
    <property type="taxonomic scope" value="Bacteria"/>
</dbReference>
<sequence length="991" mass="113007">MKPTRKQLWMASLSSVIALSTAACGLFQGQTDNNSQQQVEETTVSNAQMTKFEKLAEEIKNNKPKTIVGEVFENGYLKKHGDHYHFVYGAPPADAIYEQKSSATAISSADDGYVFNPNDIVEENEMGYVVRHGDHFHFIYKNNAQQTIATTLATNSVAHEHHEEDGYVFDKKDVVSETETGYVVRHGDHFHFIYKDKQGNPVVTTEHHEHDGEHHDHEGEHHDHDGYVFDKKDIVSETAEGYVVRHGDHFHFIYKDKDGKPAASAEHHHHEGEHHDHEGDKHDHEGEHRDHEDDKHNHEGEHHDHDGYVFDKKDIVSETAEGYVVRHGDHFHFIYKDKQGNPILEHHDHEGDKHEHEGEHHDHEGDKHEHEGEHHDHEGDKHEHEGEHHDHDHDGFVFRKEDIVSETESGYVVRHGNHFHFVYKDKNGKPILGNHHHEHEGDKHEHEGEHHDHDGDKHEHEGEHHDHEGDKHDHEGEHHDNEGEHHDHDGEVTSDNHDSTIPNEKNLNEKSPEVQKYLDYIAYAYGVERDSIKLESAYKDGKYVGKVFAFQNMEQGQDKTHIHPWAIPLRNFEVPSSDESIDPELRFAQEIASLAKRMGISVKDIRILGDKFEVPHGDHSHSLKIQNIEGAKKYVANKLKEITPTYIAGDLDTKAVENQIESLANKAAEKYKTQPVELSRILTSLREIKERLDEKGNSTQGYLELLKQFDEKYIEKASTVTTPELSKEEKALNALHESVIRMINELELKDYNVTKDELRAAANKAIEAKDMKALEAVRDYVQALQDANKRLGVEAMKYLYFFTQHVQDKPLPFELREKVSELISKISKAKFIPGETGTTEAVISPSYLTKNELKKVYENPSEKVDTRVGEKYKAIAKPDDEESMSKLAEMKEMAEIALDQEDKDNSIPTSDFTEELSEEVKKDLATPKSKDQATSENTTTPKAEETSTNVTSTPTEKEKPVANDKVEENVAPTTATTASQPATSASEKLHA</sequence>
<proteinExistence type="predicted"/>
<feature type="signal peptide" evidence="2">
    <location>
        <begin position="1"/>
        <end position="22"/>
    </location>
</feature>
<dbReference type="STRING" id="626369.HMPREF0446_00149"/>
<feature type="region of interest" description="Disordered" evidence="1">
    <location>
        <begin position="896"/>
        <end position="991"/>
    </location>
</feature>
<accession>D0BJL4</accession>
<dbReference type="Gene3D" id="3.10.50.90">
    <property type="match status" value="5"/>
</dbReference>
<dbReference type="InterPro" id="IPR006270">
    <property type="entry name" value="Strep_his_triad_rpt"/>
</dbReference>
<feature type="compositionally biased region" description="Basic and acidic residues" evidence="1">
    <location>
        <begin position="435"/>
        <end position="498"/>
    </location>
</feature>
<keyword evidence="2" id="KW-0732">Signal</keyword>
<keyword evidence="4" id="KW-1185">Reference proteome</keyword>
<reference evidence="3" key="2">
    <citation type="submission" date="2011-10" db="EMBL/GenBank/DDBJ databases">
        <title>The Genome Sequence of Granulicatella elegans ATCC 700633.</title>
        <authorList>
            <consortium name="The Broad Institute Genome Sequencing Platform"/>
            <consortium name="The Broad Institute Genome Sequencing Center for Infectious Disease"/>
            <person name="Earl A."/>
            <person name="Ward D."/>
            <person name="Feldgarden M."/>
            <person name="Gevers D."/>
            <person name="Sibley C.D."/>
            <person name="Field T.R."/>
            <person name="Grinwis M."/>
            <person name="Eshaghurshan C.S."/>
            <person name="Surette M.G."/>
            <person name="Young S.K."/>
            <person name="Zeng Q."/>
            <person name="Gargeya S."/>
            <person name="Fitzgerald M."/>
            <person name="Haas B."/>
            <person name="Abouelleil A."/>
            <person name="Alvarado L."/>
            <person name="Arachchi H.M."/>
            <person name="Berlin A."/>
            <person name="Brown A."/>
            <person name="Chapman S.B."/>
            <person name="Chen Z."/>
            <person name="Dunbar C."/>
            <person name="Freedman E."/>
            <person name="Gearin G."/>
            <person name="Goldberg J."/>
            <person name="Griggs A."/>
            <person name="Gujja S."/>
            <person name="Heiman D."/>
            <person name="Howarth C."/>
            <person name="Larson L."/>
            <person name="Lui A."/>
            <person name="MacDonald P.J.P."/>
            <person name="Montmayeur A."/>
            <person name="Murphy C."/>
            <person name="Neiman D."/>
            <person name="Pearson M."/>
            <person name="Priest M."/>
            <person name="Roberts A."/>
            <person name="Saif S."/>
            <person name="Shea T."/>
            <person name="Shenoy N."/>
            <person name="Sisk P."/>
            <person name="Stolte C."/>
            <person name="Sykes S."/>
            <person name="Wortman J."/>
            <person name="Nusbaum C."/>
            <person name="Birren B."/>
        </authorList>
    </citation>
    <scope>NUCLEOTIDE SEQUENCE [LARGE SCALE GENOMIC DNA]</scope>
    <source>
        <strain evidence="3">ATCC 700633</strain>
    </source>
</reference>
<evidence type="ECO:0000256" key="2">
    <source>
        <dbReference type="SAM" id="SignalP"/>
    </source>
</evidence>
<feature type="chain" id="PRO_5003006829" evidence="2">
    <location>
        <begin position="23"/>
        <end position="991"/>
    </location>
</feature>
<feature type="compositionally biased region" description="Basic and acidic residues" evidence="1">
    <location>
        <begin position="955"/>
        <end position="968"/>
    </location>
</feature>
<feature type="compositionally biased region" description="Basic and acidic residues" evidence="1">
    <location>
        <begin position="205"/>
        <end position="225"/>
    </location>
</feature>
<feature type="compositionally biased region" description="Low complexity" evidence="1">
    <location>
        <begin position="971"/>
        <end position="991"/>
    </location>
</feature>
<comment type="caution">
    <text evidence="3">The sequence shown here is derived from an EMBL/GenBank/DDBJ whole genome shotgun (WGS) entry which is preliminary data.</text>
</comment>
<evidence type="ECO:0000256" key="1">
    <source>
        <dbReference type="SAM" id="MobiDB-lite"/>
    </source>
</evidence>
<evidence type="ECO:0000313" key="4">
    <source>
        <dbReference type="Proteomes" id="UP000002939"/>
    </source>
</evidence>
<dbReference type="SUPFAM" id="SSF142887">
    <property type="entry name" value="PhtA domain-like"/>
    <property type="match status" value="5"/>
</dbReference>
<feature type="region of interest" description="Disordered" evidence="1">
    <location>
        <begin position="342"/>
        <end position="393"/>
    </location>
</feature>
<dbReference type="OrthoDB" id="2168885at2"/>
<evidence type="ECO:0000313" key="3">
    <source>
        <dbReference type="EMBL" id="EEW93267.1"/>
    </source>
</evidence>
<gene>
    <name evidence="3" type="ORF">HMPREF0446_00149</name>
</gene>
<name>D0BJL4_9LACT</name>
<dbReference type="InterPro" id="IPR023832">
    <property type="entry name" value="His_triad_protein"/>
</dbReference>
<feature type="compositionally biased region" description="Basic and acidic residues" evidence="1">
    <location>
        <begin position="918"/>
        <end position="933"/>
    </location>
</feature>
<feature type="compositionally biased region" description="Polar residues" evidence="1">
    <location>
        <begin position="934"/>
        <end position="954"/>
    </location>
</feature>